<organism evidence="1 3">
    <name type="scientific">Adineta ricciae</name>
    <name type="common">Rotifer</name>
    <dbReference type="NCBI Taxonomy" id="249248"/>
    <lineage>
        <taxon>Eukaryota</taxon>
        <taxon>Metazoa</taxon>
        <taxon>Spiralia</taxon>
        <taxon>Gnathifera</taxon>
        <taxon>Rotifera</taxon>
        <taxon>Eurotatoria</taxon>
        <taxon>Bdelloidea</taxon>
        <taxon>Adinetida</taxon>
        <taxon>Adinetidae</taxon>
        <taxon>Adineta</taxon>
    </lineage>
</organism>
<dbReference type="Proteomes" id="UP000663852">
    <property type="component" value="Unassembled WGS sequence"/>
</dbReference>
<dbReference type="GO" id="GO:0030317">
    <property type="term" value="P:flagellated sperm motility"/>
    <property type="evidence" value="ECO:0007669"/>
    <property type="project" value="InterPro"/>
</dbReference>
<keyword evidence="3" id="KW-1185">Reference proteome</keyword>
<dbReference type="EMBL" id="CAJNOJ010000307">
    <property type="protein sequence ID" value="CAF1387367.1"/>
    <property type="molecule type" value="Genomic_DNA"/>
</dbReference>
<dbReference type="EMBL" id="CAJNOR010001890">
    <property type="protein sequence ID" value="CAF1215641.1"/>
    <property type="molecule type" value="Genomic_DNA"/>
</dbReference>
<dbReference type="GO" id="GO:0005634">
    <property type="term" value="C:nucleus"/>
    <property type="evidence" value="ECO:0007669"/>
    <property type="project" value="InterPro"/>
</dbReference>
<comment type="caution">
    <text evidence="1">The sequence shown here is derived from an EMBL/GenBank/DDBJ whole genome shotgun (WGS) entry which is preliminary data.</text>
</comment>
<accession>A0A814XII3</accession>
<dbReference type="Pfam" id="PF06608">
    <property type="entry name" value="CFAP68"/>
    <property type="match status" value="1"/>
</dbReference>
<protein>
    <submittedName>
        <fullName evidence="1">Uncharacterized protein</fullName>
    </submittedName>
</protein>
<evidence type="ECO:0000313" key="2">
    <source>
        <dbReference type="EMBL" id="CAF1387367.1"/>
    </source>
</evidence>
<dbReference type="Proteomes" id="UP000663828">
    <property type="component" value="Unassembled WGS sequence"/>
</dbReference>
<sequence length="171" mass="19704">MFQTSALRRPFGHQTLIYNWQEERADIKNERVQKPLPSQYDHYFNTTYESSFGTTHGDPPRPEVRHLELPRTSAFPGHQPEFDFPEMKASVNTYLSEYRAAYCRNCGRVLGPDDPAWSSATKVCLHCKDRTYTIDPKPEPYTVTVDYPQNPAAKDRCLACLEINTGVKMIK</sequence>
<dbReference type="AlphaFoldDB" id="A0A814XII3"/>
<name>A0A814XII3_ADIRI</name>
<reference evidence="1" key="1">
    <citation type="submission" date="2021-02" db="EMBL/GenBank/DDBJ databases">
        <authorList>
            <person name="Nowell W R."/>
        </authorList>
    </citation>
    <scope>NUCLEOTIDE SEQUENCE</scope>
</reference>
<dbReference type="OrthoDB" id="9970063at2759"/>
<dbReference type="InterPro" id="IPR009524">
    <property type="entry name" value="CFAP68"/>
</dbReference>
<proteinExistence type="predicted"/>
<evidence type="ECO:0000313" key="1">
    <source>
        <dbReference type="EMBL" id="CAF1215641.1"/>
    </source>
</evidence>
<evidence type="ECO:0000313" key="3">
    <source>
        <dbReference type="Proteomes" id="UP000663828"/>
    </source>
</evidence>
<gene>
    <name evidence="2" type="ORF">EDS130_LOCUS35276</name>
    <name evidence="1" type="ORF">XAT740_LOCUS24431</name>
</gene>